<dbReference type="EMBL" id="BMAW01075380">
    <property type="protein sequence ID" value="GFT96534.1"/>
    <property type="molecule type" value="Genomic_DNA"/>
</dbReference>
<organism evidence="1 2">
    <name type="scientific">Nephila pilipes</name>
    <name type="common">Giant wood spider</name>
    <name type="synonym">Nephila maculata</name>
    <dbReference type="NCBI Taxonomy" id="299642"/>
    <lineage>
        <taxon>Eukaryota</taxon>
        <taxon>Metazoa</taxon>
        <taxon>Ecdysozoa</taxon>
        <taxon>Arthropoda</taxon>
        <taxon>Chelicerata</taxon>
        <taxon>Arachnida</taxon>
        <taxon>Araneae</taxon>
        <taxon>Araneomorphae</taxon>
        <taxon>Entelegynae</taxon>
        <taxon>Araneoidea</taxon>
        <taxon>Nephilidae</taxon>
        <taxon>Nephila</taxon>
    </lineage>
</organism>
<sequence>MEKCGVSPLKKISVPRKCYCLYPVNKHVWVNRGRIKLGEITRLGQRLYTLEIRGGLREFSEKDTSIASEPEFELETELVKETDRGKKRPKVS</sequence>
<gene>
    <name evidence="1" type="ORF">NPIL_445531</name>
</gene>
<name>A0A8X6Q5A3_NEPPI</name>
<accession>A0A8X6Q5A3</accession>
<keyword evidence="2" id="KW-1185">Reference proteome</keyword>
<dbReference type="Proteomes" id="UP000887013">
    <property type="component" value="Unassembled WGS sequence"/>
</dbReference>
<evidence type="ECO:0000313" key="1">
    <source>
        <dbReference type="EMBL" id="GFT96534.1"/>
    </source>
</evidence>
<proteinExistence type="predicted"/>
<evidence type="ECO:0000313" key="2">
    <source>
        <dbReference type="Proteomes" id="UP000887013"/>
    </source>
</evidence>
<dbReference type="AlphaFoldDB" id="A0A8X6Q5A3"/>
<protein>
    <submittedName>
        <fullName evidence="1">Uncharacterized protein</fullName>
    </submittedName>
</protein>
<comment type="caution">
    <text evidence="1">The sequence shown here is derived from an EMBL/GenBank/DDBJ whole genome shotgun (WGS) entry which is preliminary data.</text>
</comment>
<reference evidence="1" key="1">
    <citation type="submission" date="2020-08" db="EMBL/GenBank/DDBJ databases">
        <title>Multicomponent nature underlies the extraordinary mechanical properties of spider dragline silk.</title>
        <authorList>
            <person name="Kono N."/>
            <person name="Nakamura H."/>
            <person name="Mori M."/>
            <person name="Yoshida Y."/>
            <person name="Ohtoshi R."/>
            <person name="Malay A.D."/>
            <person name="Moran D.A.P."/>
            <person name="Tomita M."/>
            <person name="Numata K."/>
            <person name="Arakawa K."/>
        </authorList>
    </citation>
    <scope>NUCLEOTIDE SEQUENCE</scope>
</reference>